<dbReference type="PROSITE" id="PS51257">
    <property type="entry name" value="PROKAR_LIPOPROTEIN"/>
    <property type="match status" value="1"/>
</dbReference>
<evidence type="ECO:0000313" key="4">
    <source>
        <dbReference type="EMBL" id="GGM39032.1"/>
    </source>
</evidence>
<feature type="domain" description="Transglycosylase SLT" evidence="3">
    <location>
        <begin position="159"/>
        <end position="278"/>
    </location>
</feature>
<dbReference type="Gene3D" id="1.10.530.10">
    <property type="match status" value="1"/>
</dbReference>
<dbReference type="Pfam" id="PF01464">
    <property type="entry name" value="SLT"/>
    <property type="match status" value="1"/>
</dbReference>
<evidence type="ECO:0000313" key="5">
    <source>
        <dbReference type="Proteomes" id="UP000608890"/>
    </source>
</evidence>
<dbReference type="SUPFAM" id="SSF53955">
    <property type="entry name" value="Lysozyme-like"/>
    <property type="match status" value="1"/>
</dbReference>
<keyword evidence="5" id="KW-1185">Reference proteome</keyword>
<evidence type="ECO:0000256" key="1">
    <source>
        <dbReference type="SAM" id="MobiDB-lite"/>
    </source>
</evidence>
<feature type="compositionally biased region" description="Low complexity" evidence="1">
    <location>
        <begin position="70"/>
        <end position="86"/>
    </location>
</feature>
<feature type="chain" id="PRO_5038585038" description="Transglycosylase SLT domain-containing protein" evidence="2">
    <location>
        <begin position="26"/>
        <end position="305"/>
    </location>
</feature>
<feature type="region of interest" description="Disordered" evidence="1">
    <location>
        <begin position="36"/>
        <end position="136"/>
    </location>
</feature>
<feature type="signal peptide" evidence="2">
    <location>
        <begin position="1"/>
        <end position="25"/>
    </location>
</feature>
<dbReference type="PANTHER" id="PTHR37423">
    <property type="entry name" value="SOLUBLE LYTIC MUREIN TRANSGLYCOSYLASE-RELATED"/>
    <property type="match status" value="1"/>
</dbReference>
<dbReference type="InterPro" id="IPR008258">
    <property type="entry name" value="Transglycosylase_SLT_dom_1"/>
</dbReference>
<sequence length="305" mass="32411">MGRNVTRLGIALVAGVLLLTGGACARADTPAQELPAPVALPEDLPAEVTPSGSPEPDEPAATPSAVESMGAAPKASASAKGSASPSVKPDPKPKRTRTAPRAVPKPPTETNLPPKLPKPPAEGCKPSYKGEQASRAQVKTALTNAAKRTYWPTSAPDIRISPELIKATAWQESGWQSNIVACDEGIGLMQVMPDTATWMNQRFGQSYDVWNHQDNAYLGATYLAWLTKYIGDMYFDADKDPAGYRLDADLCIPGELDSCLLNAVIAAYNFGHGAVARPGQPLAIPNPNYVRNVRALMTECVCLGY</sequence>
<organism evidence="4 5">
    <name type="scientific">Micromonospora sonchi</name>
    <dbReference type="NCBI Taxonomy" id="1763543"/>
    <lineage>
        <taxon>Bacteria</taxon>
        <taxon>Bacillati</taxon>
        <taxon>Actinomycetota</taxon>
        <taxon>Actinomycetes</taxon>
        <taxon>Micromonosporales</taxon>
        <taxon>Micromonosporaceae</taxon>
        <taxon>Micromonospora</taxon>
    </lineage>
</organism>
<protein>
    <recommendedName>
        <fullName evidence="3">Transglycosylase SLT domain-containing protein</fullName>
    </recommendedName>
</protein>
<gene>
    <name evidence="4" type="ORF">GCM10011608_24680</name>
</gene>
<comment type="caution">
    <text evidence="4">The sequence shown here is derived from an EMBL/GenBank/DDBJ whole genome shotgun (WGS) entry which is preliminary data.</text>
</comment>
<dbReference type="RefSeq" id="WP_189043655.1">
    <property type="nucleotide sequence ID" value="NZ_BMNB01000009.1"/>
</dbReference>
<dbReference type="PANTHER" id="PTHR37423:SF2">
    <property type="entry name" value="MEMBRANE-BOUND LYTIC MUREIN TRANSGLYCOSYLASE C"/>
    <property type="match status" value="1"/>
</dbReference>
<proteinExistence type="predicted"/>
<dbReference type="InterPro" id="IPR023346">
    <property type="entry name" value="Lysozyme-like_dom_sf"/>
</dbReference>
<reference evidence="4" key="2">
    <citation type="submission" date="2020-09" db="EMBL/GenBank/DDBJ databases">
        <authorList>
            <person name="Sun Q."/>
            <person name="Zhou Y."/>
        </authorList>
    </citation>
    <scope>NUCLEOTIDE SEQUENCE</scope>
    <source>
        <strain evidence="4">CGMCC 4.7312</strain>
    </source>
</reference>
<dbReference type="CDD" id="cd00254">
    <property type="entry name" value="LT-like"/>
    <property type="match status" value="1"/>
</dbReference>
<dbReference type="Proteomes" id="UP000608890">
    <property type="component" value="Unassembled WGS sequence"/>
</dbReference>
<reference evidence="4" key="1">
    <citation type="journal article" date="2014" name="Int. J. Syst. Evol. Microbiol.">
        <title>Complete genome sequence of Corynebacterium casei LMG S-19264T (=DSM 44701T), isolated from a smear-ripened cheese.</title>
        <authorList>
            <consortium name="US DOE Joint Genome Institute (JGI-PGF)"/>
            <person name="Walter F."/>
            <person name="Albersmeier A."/>
            <person name="Kalinowski J."/>
            <person name="Ruckert C."/>
        </authorList>
    </citation>
    <scope>NUCLEOTIDE SEQUENCE</scope>
    <source>
        <strain evidence="4">CGMCC 4.7312</strain>
    </source>
</reference>
<keyword evidence="2" id="KW-0732">Signal</keyword>
<accession>A0A917WY70</accession>
<name>A0A917WY70_9ACTN</name>
<dbReference type="EMBL" id="BMNB01000009">
    <property type="protein sequence ID" value="GGM39032.1"/>
    <property type="molecule type" value="Genomic_DNA"/>
</dbReference>
<evidence type="ECO:0000259" key="3">
    <source>
        <dbReference type="Pfam" id="PF01464"/>
    </source>
</evidence>
<evidence type="ECO:0000256" key="2">
    <source>
        <dbReference type="SAM" id="SignalP"/>
    </source>
</evidence>
<dbReference type="AlphaFoldDB" id="A0A917WY70"/>